<dbReference type="PROSITE" id="PS50943">
    <property type="entry name" value="HTH_CROC1"/>
    <property type="match status" value="1"/>
</dbReference>
<dbReference type="InterPro" id="IPR050807">
    <property type="entry name" value="TransReg_Diox_bact_type"/>
</dbReference>
<sequence length="225" mass="24601">MFEEFRPLPISARFAPAPNDDRRISTRHTLQLGVNGHADGSDPHAARVLNISNTGMLVECPLALTQGDVFTVDLPQSGECEAEVVWADAPLFGCRFHSELSDGALAAARLAGKAETRTIEPSPGTPADMEDFGERLHRLRSERGLSLSDVADRLGVSKPTVWAWEHGKSRPIERRLASLAEVLGVTPAGLQPAPPSQDEIVARHRRRIADMYGVEAERVRIMIDL</sequence>
<dbReference type="OrthoDB" id="9795572at2"/>
<gene>
    <name evidence="3" type="ORF">D6858_05820</name>
</gene>
<dbReference type="Pfam" id="PF07238">
    <property type="entry name" value="PilZ"/>
    <property type="match status" value="1"/>
</dbReference>
<dbReference type="Pfam" id="PF13560">
    <property type="entry name" value="HTH_31"/>
    <property type="match status" value="1"/>
</dbReference>
<evidence type="ECO:0000259" key="2">
    <source>
        <dbReference type="PROSITE" id="PS50943"/>
    </source>
</evidence>
<comment type="caution">
    <text evidence="3">The sequence shown here is derived from an EMBL/GenBank/DDBJ whole genome shotgun (WGS) entry which is preliminary data.</text>
</comment>
<proteinExistence type="predicted"/>
<dbReference type="SMART" id="SM00530">
    <property type="entry name" value="HTH_XRE"/>
    <property type="match status" value="1"/>
</dbReference>
<dbReference type="SUPFAM" id="SSF47413">
    <property type="entry name" value="lambda repressor-like DNA-binding domains"/>
    <property type="match status" value="1"/>
</dbReference>
<dbReference type="InterPro" id="IPR001387">
    <property type="entry name" value="Cro/C1-type_HTH"/>
</dbReference>
<accession>A0A419R332</accession>
<organism evidence="3 4">
    <name type="scientific">Tsuneonella suprasediminis</name>
    <dbReference type="NCBI Taxonomy" id="2306996"/>
    <lineage>
        <taxon>Bacteria</taxon>
        <taxon>Pseudomonadati</taxon>
        <taxon>Pseudomonadota</taxon>
        <taxon>Alphaproteobacteria</taxon>
        <taxon>Sphingomonadales</taxon>
        <taxon>Erythrobacteraceae</taxon>
        <taxon>Tsuneonella</taxon>
    </lineage>
</organism>
<feature type="domain" description="HTH cro/C1-type" evidence="2">
    <location>
        <begin position="136"/>
        <end position="190"/>
    </location>
</feature>
<dbReference type="AlphaFoldDB" id="A0A419R332"/>
<dbReference type="InterPro" id="IPR010982">
    <property type="entry name" value="Lambda_DNA-bd_dom_sf"/>
</dbReference>
<dbReference type="InterPro" id="IPR009875">
    <property type="entry name" value="PilZ_domain"/>
</dbReference>
<reference evidence="3 4" key="1">
    <citation type="submission" date="2018-09" db="EMBL/GenBank/DDBJ databases">
        <title>Altererythrobacter sp.Ery1 and Ery12, the genome sequencing of novel strains in genus Alterythrobacter.</title>
        <authorList>
            <person name="Cheng H."/>
            <person name="Wu Y.-H."/>
            <person name="Fang C."/>
            <person name="Xu X.-W."/>
        </authorList>
    </citation>
    <scope>NUCLEOTIDE SEQUENCE [LARGE SCALE GENOMIC DNA]</scope>
    <source>
        <strain evidence="3 4">Ery12</strain>
    </source>
</reference>
<dbReference type="PANTHER" id="PTHR46797">
    <property type="entry name" value="HTH-TYPE TRANSCRIPTIONAL REGULATOR"/>
    <property type="match status" value="1"/>
</dbReference>
<dbReference type="GO" id="GO:0035438">
    <property type="term" value="F:cyclic-di-GMP binding"/>
    <property type="evidence" value="ECO:0007669"/>
    <property type="project" value="InterPro"/>
</dbReference>
<dbReference type="GO" id="GO:0003700">
    <property type="term" value="F:DNA-binding transcription factor activity"/>
    <property type="evidence" value="ECO:0007669"/>
    <property type="project" value="TreeGrafter"/>
</dbReference>
<evidence type="ECO:0000313" key="4">
    <source>
        <dbReference type="Proteomes" id="UP000284322"/>
    </source>
</evidence>
<name>A0A419R332_9SPHN</name>
<evidence type="ECO:0000256" key="1">
    <source>
        <dbReference type="ARBA" id="ARBA00023125"/>
    </source>
</evidence>
<protein>
    <submittedName>
        <fullName evidence="3">Helix-turn-helix domain-containing protein</fullName>
    </submittedName>
</protein>
<dbReference type="GO" id="GO:0003677">
    <property type="term" value="F:DNA binding"/>
    <property type="evidence" value="ECO:0007669"/>
    <property type="project" value="UniProtKB-KW"/>
</dbReference>
<evidence type="ECO:0000313" key="3">
    <source>
        <dbReference type="EMBL" id="RJX68536.1"/>
    </source>
</evidence>
<keyword evidence="1" id="KW-0238">DNA-binding</keyword>
<dbReference type="GO" id="GO:0005829">
    <property type="term" value="C:cytosol"/>
    <property type="evidence" value="ECO:0007669"/>
    <property type="project" value="TreeGrafter"/>
</dbReference>
<dbReference type="EMBL" id="RAHJ01000017">
    <property type="protein sequence ID" value="RJX68536.1"/>
    <property type="molecule type" value="Genomic_DNA"/>
</dbReference>
<dbReference type="Proteomes" id="UP000284322">
    <property type="component" value="Unassembled WGS sequence"/>
</dbReference>
<dbReference type="SUPFAM" id="SSF141371">
    <property type="entry name" value="PilZ domain-like"/>
    <property type="match status" value="1"/>
</dbReference>
<dbReference type="CDD" id="cd00093">
    <property type="entry name" value="HTH_XRE"/>
    <property type="match status" value="1"/>
</dbReference>
<dbReference type="Gene3D" id="2.40.10.220">
    <property type="entry name" value="predicted glycosyltransferase like domains"/>
    <property type="match status" value="1"/>
</dbReference>
<dbReference type="PANTHER" id="PTHR46797:SF1">
    <property type="entry name" value="METHYLPHOSPHONATE SYNTHASE"/>
    <property type="match status" value="1"/>
</dbReference>
<dbReference type="Gene3D" id="1.10.260.40">
    <property type="entry name" value="lambda repressor-like DNA-binding domains"/>
    <property type="match status" value="1"/>
</dbReference>
<keyword evidence="4" id="KW-1185">Reference proteome</keyword>